<keyword evidence="3" id="KW-1185">Reference proteome</keyword>
<gene>
    <name evidence="2" type="ORF">PGO_130150</name>
</gene>
<evidence type="ECO:0000256" key="1">
    <source>
        <dbReference type="SAM" id="Phobius"/>
    </source>
</evidence>
<comment type="caution">
    <text evidence="2">The sequence shown here is derived from an EMBL/GenBank/DDBJ whole genome shotgun (WGS) entry which is preliminary data.</text>
</comment>
<dbReference type="GeneID" id="39749481"/>
<keyword evidence="1" id="KW-1133">Transmembrane helix</keyword>
<dbReference type="EMBL" id="BDQF01000014">
    <property type="protein sequence ID" value="GAW82743.1"/>
    <property type="molecule type" value="Genomic_DNA"/>
</dbReference>
<feature type="transmembrane region" description="Helical" evidence="1">
    <location>
        <begin position="478"/>
        <end position="500"/>
    </location>
</feature>
<dbReference type="RefSeq" id="XP_028545332.1">
    <property type="nucleotide sequence ID" value="XM_028689531.1"/>
</dbReference>
<dbReference type="OMA" id="FHYARCK"/>
<dbReference type="Proteomes" id="UP000195521">
    <property type="component" value="Unassembled WGS sequence"/>
</dbReference>
<reference evidence="3" key="1">
    <citation type="submission" date="2017-04" db="EMBL/GenBank/DDBJ databases">
        <title>Plasmodium gonderi genome.</title>
        <authorList>
            <person name="Arisue N."/>
            <person name="Honma H."/>
            <person name="Kawai S."/>
            <person name="Tougan T."/>
            <person name="Tanabe K."/>
            <person name="Horii T."/>
        </authorList>
    </citation>
    <scope>NUCLEOTIDE SEQUENCE [LARGE SCALE GENOMIC DNA]</scope>
    <source>
        <strain evidence="3">ATCC 30045</strain>
    </source>
</reference>
<dbReference type="OrthoDB" id="386497at2759"/>
<evidence type="ECO:0000313" key="2">
    <source>
        <dbReference type="EMBL" id="GAW82743.1"/>
    </source>
</evidence>
<accession>A0A1Y1JQK6</accession>
<dbReference type="AlphaFoldDB" id="A0A1Y1JQK6"/>
<keyword evidence="1" id="KW-0812">Transmembrane</keyword>
<evidence type="ECO:0000313" key="3">
    <source>
        <dbReference type="Proteomes" id="UP000195521"/>
    </source>
</evidence>
<organism evidence="2 3">
    <name type="scientific">Plasmodium gonderi</name>
    <dbReference type="NCBI Taxonomy" id="77519"/>
    <lineage>
        <taxon>Eukaryota</taxon>
        <taxon>Sar</taxon>
        <taxon>Alveolata</taxon>
        <taxon>Apicomplexa</taxon>
        <taxon>Aconoidasida</taxon>
        <taxon>Haemosporida</taxon>
        <taxon>Plasmodiidae</taxon>
        <taxon>Plasmodium</taxon>
        <taxon>Plasmodium (Plasmodium)</taxon>
    </lineage>
</organism>
<name>A0A1Y1JQK6_PLAGO</name>
<dbReference type="InterPro" id="IPR008780">
    <property type="entry name" value="Plasmodium_Vir"/>
</dbReference>
<keyword evidence="1" id="KW-0472">Membrane</keyword>
<proteinExistence type="predicted"/>
<dbReference type="Pfam" id="PF05795">
    <property type="entry name" value="Plasmodium_Vir"/>
    <property type="match status" value="1"/>
</dbReference>
<protein>
    <submittedName>
        <fullName evidence="2">Variable surface protein</fullName>
    </submittedName>
</protein>
<sequence>MSSTTEDIWDEVLVGTHSRRIYDDIDKNTDLDNYKKFCELLNKDDESDFFTLCKKVVRNVEYLSKMVVNDEYKHRCSHYRFWFYNELLKLIQNNRKMNNIKSIIDKFLHVQNNITLWYREFGCHYNFYSKDLEELNEKQEEKRLYDYFQNHFSIQNTTTCEDVKKDKYKKYLDGVNSMYKNHKYKNKCCYDLWWNNCLHYFNCHDDYDPEKMLASLQSSSIGSCDNKKKGASTLPSGSLDHSQNSEEDIKKFHYARCKETSHGMFLCNLLPVNFKSPKRINNPVLHYHCTSDTCKYSQNLIPPPDKVSKYPMPVKTTEEKSTSKFEIGKYTIPESFRITKTRAQEKKNNNEHIDKHPLQEKRSTPFIQPRKSPIKWLFGEGKMNCSAIKPHEDPYKLCAYKNKRLNKQSYLEETYTESQKGKNLMSILSSILPNAKEAGRINGETSYKIRDSGTTNFPDSSTNYVEISKDENNILYNIFFRIAIVVLLTLGLIFVFVIYYKYTPFGSCLRRNIIKEKRINKSIYMHAGKSQTQGPRKIYRNSQNRQCCIAYQTS</sequence>